<dbReference type="AlphaFoldDB" id="A0A919EKU9"/>
<dbReference type="InterPro" id="IPR001789">
    <property type="entry name" value="Sig_transdc_resp-reg_receiver"/>
</dbReference>
<dbReference type="GO" id="GO:0005886">
    <property type="term" value="C:plasma membrane"/>
    <property type="evidence" value="ECO:0007669"/>
    <property type="project" value="TreeGrafter"/>
</dbReference>
<dbReference type="Gene3D" id="3.40.50.2300">
    <property type="match status" value="1"/>
</dbReference>
<evidence type="ECO:0000256" key="4">
    <source>
        <dbReference type="ARBA" id="ARBA00034247"/>
    </source>
</evidence>
<keyword evidence="11" id="KW-1185">Reference proteome</keyword>
<organism evidence="10 11">
    <name type="scientific">Thalassotalea marina</name>
    <dbReference type="NCBI Taxonomy" id="1673741"/>
    <lineage>
        <taxon>Bacteria</taxon>
        <taxon>Pseudomonadati</taxon>
        <taxon>Pseudomonadota</taxon>
        <taxon>Gammaproteobacteria</taxon>
        <taxon>Alteromonadales</taxon>
        <taxon>Colwelliaceae</taxon>
        <taxon>Thalassotalea</taxon>
    </lineage>
</organism>
<dbReference type="PROSITE" id="PS50887">
    <property type="entry name" value="GGDEF"/>
    <property type="match status" value="1"/>
</dbReference>
<dbReference type="EC" id="2.7.7.65" evidence="2"/>
<feature type="domain" description="HPt" evidence="9">
    <location>
        <begin position="354"/>
        <end position="450"/>
    </location>
</feature>
<comment type="cofactor">
    <cofactor evidence="1">
        <name>Mg(2+)</name>
        <dbReference type="ChEBI" id="CHEBI:18420"/>
    </cofactor>
</comment>
<evidence type="ECO:0000313" key="11">
    <source>
        <dbReference type="Proteomes" id="UP000623842"/>
    </source>
</evidence>
<dbReference type="SMART" id="SM00448">
    <property type="entry name" value="REC"/>
    <property type="match status" value="1"/>
</dbReference>
<protein>
    <recommendedName>
        <fullName evidence="2">diguanylate cyclase</fullName>
        <ecNumber evidence="2">2.7.7.65</ecNumber>
    </recommendedName>
</protein>
<dbReference type="Proteomes" id="UP000623842">
    <property type="component" value="Unassembled WGS sequence"/>
</dbReference>
<sequence length="450" mass="49628">MKGHGLDKAANYTILAVDDAKDSLMLLEFDLAESGYRVITAESGELALEIIKETDVSLVLLDIHMPGISGIDTLKRMQQEQAMQNVPVIMLSASGEEDAIVTALELGADDYITKPYIPKVLLARINNALRYMEKTKLLELLAKTDSLTGLNNRGAFQELSNACINQAQRENNVISFAMLDIDFFKNVNDKYGHDVGDKALVEFAAILKKTFRCYDVIGRVGGEEFAVCMPNTTIDEAYLACERCRATVESRIIQVDKDDKTIEFNITASIGITSSVGKSIHYDELVKNADSALYQAKRNGRNQTMLDGTVEPSDELDTADVMIVESQNMEKTMVETNSYPGIDYQIGVNNVLGDDNLFQEILIMFYQDHGDDGRKIALAISNGSYNDLKNLIHTLKGVACSIGAMTLFEHCKALDIAINESNSAMYEGLFQPVDVALSEVIAGIKERLIN</sequence>
<keyword evidence="3" id="KW-0902">Two-component regulatory system</keyword>
<feature type="domain" description="GGDEF" evidence="8">
    <location>
        <begin position="172"/>
        <end position="309"/>
    </location>
</feature>
<comment type="catalytic activity">
    <reaction evidence="4">
        <text>2 GTP = 3',3'-c-di-GMP + 2 diphosphate</text>
        <dbReference type="Rhea" id="RHEA:24898"/>
        <dbReference type="ChEBI" id="CHEBI:33019"/>
        <dbReference type="ChEBI" id="CHEBI:37565"/>
        <dbReference type="ChEBI" id="CHEBI:58805"/>
        <dbReference type="EC" id="2.7.7.65"/>
    </reaction>
</comment>
<comment type="caution">
    <text evidence="10">The sequence shown here is derived from an EMBL/GenBank/DDBJ whole genome shotgun (WGS) entry which is preliminary data.</text>
</comment>
<evidence type="ECO:0000256" key="2">
    <source>
        <dbReference type="ARBA" id="ARBA00012528"/>
    </source>
</evidence>
<feature type="modified residue" description="4-aspartylphosphate" evidence="6">
    <location>
        <position position="62"/>
    </location>
</feature>
<evidence type="ECO:0000256" key="1">
    <source>
        <dbReference type="ARBA" id="ARBA00001946"/>
    </source>
</evidence>
<evidence type="ECO:0000256" key="3">
    <source>
        <dbReference type="ARBA" id="ARBA00023012"/>
    </source>
</evidence>
<dbReference type="InterPro" id="IPR029787">
    <property type="entry name" value="Nucleotide_cyclase"/>
</dbReference>
<keyword evidence="6" id="KW-0597">Phosphoprotein</keyword>
<name>A0A919EKU9_9GAMM</name>
<dbReference type="Pfam" id="PF00072">
    <property type="entry name" value="Response_reg"/>
    <property type="match status" value="1"/>
</dbReference>
<reference evidence="10" key="2">
    <citation type="submission" date="2020-09" db="EMBL/GenBank/DDBJ databases">
        <authorList>
            <person name="Sun Q."/>
            <person name="Kim S."/>
        </authorList>
    </citation>
    <scope>NUCLEOTIDE SEQUENCE</scope>
    <source>
        <strain evidence="10">KCTC 42731</strain>
    </source>
</reference>
<dbReference type="Pfam" id="PF00990">
    <property type="entry name" value="GGDEF"/>
    <property type="match status" value="1"/>
</dbReference>
<evidence type="ECO:0000259" key="8">
    <source>
        <dbReference type="PROSITE" id="PS50887"/>
    </source>
</evidence>
<evidence type="ECO:0000313" key="10">
    <source>
        <dbReference type="EMBL" id="GHF93295.1"/>
    </source>
</evidence>
<feature type="domain" description="Response regulatory" evidence="7">
    <location>
        <begin position="13"/>
        <end position="129"/>
    </location>
</feature>
<dbReference type="GO" id="GO:0004672">
    <property type="term" value="F:protein kinase activity"/>
    <property type="evidence" value="ECO:0007669"/>
    <property type="project" value="UniProtKB-ARBA"/>
</dbReference>
<dbReference type="InterPro" id="IPR008207">
    <property type="entry name" value="Sig_transdc_His_kin_Hpt_dom"/>
</dbReference>
<dbReference type="Gene3D" id="1.20.120.160">
    <property type="entry name" value="HPT domain"/>
    <property type="match status" value="1"/>
</dbReference>
<dbReference type="Gene3D" id="3.30.70.270">
    <property type="match status" value="1"/>
</dbReference>
<dbReference type="SMART" id="SM00267">
    <property type="entry name" value="GGDEF"/>
    <property type="match status" value="1"/>
</dbReference>
<dbReference type="InterPro" id="IPR011006">
    <property type="entry name" value="CheY-like_superfamily"/>
</dbReference>
<evidence type="ECO:0000256" key="6">
    <source>
        <dbReference type="PROSITE-ProRule" id="PRU00169"/>
    </source>
</evidence>
<dbReference type="InterPro" id="IPR050469">
    <property type="entry name" value="Diguanylate_Cyclase"/>
</dbReference>
<dbReference type="GO" id="GO:0000160">
    <property type="term" value="P:phosphorelay signal transduction system"/>
    <property type="evidence" value="ECO:0007669"/>
    <property type="project" value="UniProtKB-KW"/>
</dbReference>
<feature type="modified residue" description="Phosphohistidine" evidence="5">
    <location>
        <position position="393"/>
    </location>
</feature>
<dbReference type="PANTHER" id="PTHR45138">
    <property type="entry name" value="REGULATORY COMPONENTS OF SENSORY TRANSDUCTION SYSTEM"/>
    <property type="match status" value="1"/>
</dbReference>
<dbReference type="PROSITE" id="PS50110">
    <property type="entry name" value="RESPONSE_REGULATORY"/>
    <property type="match status" value="1"/>
</dbReference>
<dbReference type="InterPro" id="IPR000160">
    <property type="entry name" value="GGDEF_dom"/>
</dbReference>
<dbReference type="InterPro" id="IPR036641">
    <property type="entry name" value="HPT_dom_sf"/>
</dbReference>
<dbReference type="GO" id="GO:0043709">
    <property type="term" value="P:cell adhesion involved in single-species biofilm formation"/>
    <property type="evidence" value="ECO:0007669"/>
    <property type="project" value="TreeGrafter"/>
</dbReference>
<proteinExistence type="predicted"/>
<dbReference type="SUPFAM" id="SSF52172">
    <property type="entry name" value="CheY-like"/>
    <property type="match status" value="1"/>
</dbReference>
<dbReference type="NCBIfam" id="TIGR00254">
    <property type="entry name" value="GGDEF"/>
    <property type="match status" value="1"/>
</dbReference>
<accession>A0A919EKU9</accession>
<reference evidence="10" key="1">
    <citation type="journal article" date="2014" name="Int. J. Syst. Evol. Microbiol.">
        <title>Complete genome sequence of Corynebacterium casei LMG S-19264T (=DSM 44701T), isolated from a smear-ripened cheese.</title>
        <authorList>
            <consortium name="US DOE Joint Genome Institute (JGI-PGF)"/>
            <person name="Walter F."/>
            <person name="Albersmeier A."/>
            <person name="Kalinowski J."/>
            <person name="Ruckert C."/>
        </authorList>
    </citation>
    <scope>NUCLEOTIDE SEQUENCE</scope>
    <source>
        <strain evidence="10">KCTC 42731</strain>
    </source>
</reference>
<gene>
    <name evidence="10" type="ORF">GCM10017161_22000</name>
</gene>
<dbReference type="GO" id="GO:1902201">
    <property type="term" value="P:negative regulation of bacterial-type flagellum-dependent cell motility"/>
    <property type="evidence" value="ECO:0007669"/>
    <property type="project" value="TreeGrafter"/>
</dbReference>
<dbReference type="SUPFAM" id="SSF47226">
    <property type="entry name" value="Histidine-containing phosphotransfer domain, HPT domain"/>
    <property type="match status" value="1"/>
</dbReference>
<evidence type="ECO:0000259" key="7">
    <source>
        <dbReference type="PROSITE" id="PS50110"/>
    </source>
</evidence>
<dbReference type="InterPro" id="IPR043128">
    <property type="entry name" value="Rev_trsase/Diguanyl_cyclase"/>
</dbReference>
<dbReference type="PANTHER" id="PTHR45138:SF9">
    <property type="entry name" value="DIGUANYLATE CYCLASE DGCM-RELATED"/>
    <property type="match status" value="1"/>
</dbReference>
<dbReference type="GO" id="GO:0052621">
    <property type="term" value="F:diguanylate cyclase activity"/>
    <property type="evidence" value="ECO:0007669"/>
    <property type="project" value="UniProtKB-EC"/>
</dbReference>
<dbReference type="PROSITE" id="PS50894">
    <property type="entry name" value="HPT"/>
    <property type="match status" value="1"/>
</dbReference>
<dbReference type="CDD" id="cd01949">
    <property type="entry name" value="GGDEF"/>
    <property type="match status" value="1"/>
</dbReference>
<dbReference type="Pfam" id="PF01627">
    <property type="entry name" value="Hpt"/>
    <property type="match status" value="1"/>
</dbReference>
<dbReference type="EMBL" id="BNCK01000004">
    <property type="protein sequence ID" value="GHF93295.1"/>
    <property type="molecule type" value="Genomic_DNA"/>
</dbReference>
<dbReference type="FunFam" id="3.30.70.270:FF:000001">
    <property type="entry name" value="Diguanylate cyclase domain protein"/>
    <property type="match status" value="1"/>
</dbReference>
<evidence type="ECO:0000259" key="9">
    <source>
        <dbReference type="PROSITE" id="PS50894"/>
    </source>
</evidence>
<evidence type="ECO:0000256" key="5">
    <source>
        <dbReference type="PROSITE-ProRule" id="PRU00110"/>
    </source>
</evidence>
<dbReference type="SUPFAM" id="SSF55073">
    <property type="entry name" value="Nucleotide cyclase"/>
    <property type="match status" value="1"/>
</dbReference>